<dbReference type="EMBL" id="GBRH01240077">
    <property type="protein sequence ID" value="JAD57818.1"/>
    <property type="molecule type" value="Transcribed_RNA"/>
</dbReference>
<reference evidence="1" key="2">
    <citation type="journal article" date="2015" name="Data Brief">
        <title>Shoot transcriptome of the giant reed, Arundo donax.</title>
        <authorList>
            <person name="Barrero R.A."/>
            <person name="Guerrero F.D."/>
            <person name="Moolhuijzen P."/>
            <person name="Goolsby J.A."/>
            <person name="Tidwell J."/>
            <person name="Bellgard S.E."/>
            <person name="Bellgard M.I."/>
        </authorList>
    </citation>
    <scope>NUCLEOTIDE SEQUENCE</scope>
    <source>
        <tissue evidence="1">Shoot tissue taken approximately 20 cm above the soil surface</tissue>
    </source>
</reference>
<organism evidence="1">
    <name type="scientific">Arundo donax</name>
    <name type="common">Giant reed</name>
    <name type="synonym">Donax arundinaceus</name>
    <dbReference type="NCBI Taxonomy" id="35708"/>
    <lineage>
        <taxon>Eukaryota</taxon>
        <taxon>Viridiplantae</taxon>
        <taxon>Streptophyta</taxon>
        <taxon>Embryophyta</taxon>
        <taxon>Tracheophyta</taxon>
        <taxon>Spermatophyta</taxon>
        <taxon>Magnoliopsida</taxon>
        <taxon>Liliopsida</taxon>
        <taxon>Poales</taxon>
        <taxon>Poaceae</taxon>
        <taxon>PACMAD clade</taxon>
        <taxon>Arundinoideae</taxon>
        <taxon>Arundineae</taxon>
        <taxon>Arundo</taxon>
    </lineage>
</organism>
<proteinExistence type="predicted"/>
<accession>A0A0A9B6N6</accession>
<name>A0A0A9B6N6_ARUDO</name>
<sequence length="27" mass="3112">MPMTWFSASLTLNLNLMVHLELCTMTL</sequence>
<evidence type="ECO:0000313" key="1">
    <source>
        <dbReference type="EMBL" id="JAD57818.1"/>
    </source>
</evidence>
<protein>
    <submittedName>
        <fullName evidence="1">Uncharacterized protein</fullName>
    </submittedName>
</protein>
<dbReference type="AlphaFoldDB" id="A0A0A9B6N6"/>
<reference evidence="1" key="1">
    <citation type="submission" date="2014-09" db="EMBL/GenBank/DDBJ databases">
        <authorList>
            <person name="Magalhaes I.L.F."/>
            <person name="Oliveira U."/>
            <person name="Santos F.R."/>
            <person name="Vidigal T.H.D.A."/>
            <person name="Brescovit A.D."/>
            <person name="Santos A.J."/>
        </authorList>
    </citation>
    <scope>NUCLEOTIDE SEQUENCE</scope>
    <source>
        <tissue evidence="1">Shoot tissue taken approximately 20 cm above the soil surface</tissue>
    </source>
</reference>